<feature type="domain" description="TadE-like" evidence="2">
    <location>
        <begin position="28"/>
        <end position="69"/>
    </location>
</feature>
<comment type="caution">
    <text evidence="3">The sequence shown here is derived from an EMBL/GenBank/DDBJ whole genome shotgun (WGS) entry which is preliminary data.</text>
</comment>
<dbReference type="RefSeq" id="WP_142843321.1">
    <property type="nucleotide sequence ID" value="NZ_JAPZAA010000013.1"/>
</dbReference>
<dbReference type="EMBL" id="SGNY01000011">
    <property type="protein sequence ID" value="TRA96297.1"/>
    <property type="molecule type" value="Genomic_DNA"/>
</dbReference>
<keyword evidence="1" id="KW-0472">Membrane</keyword>
<feature type="transmembrane region" description="Helical" evidence="1">
    <location>
        <begin position="34"/>
        <end position="56"/>
    </location>
</feature>
<evidence type="ECO:0000313" key="4">
    <source>
        <dbReference type="Proteomes" id="UP000315434"/>
    </source>
</evidence>
<proteinExistence type="predicted"/>
<dbReference type="OrthoDB" id="7356451at2"/>
<gene>
    <name evidence="3" type="ORF">EXN68_24340</name>
</gene>
<protein>
    <submittedName>
        <fullName evidence="3">Pilus assembly protein</fullName>
    </submittedName>
</protein>
<dbReference type="Proteomes" id="UP000315434">
    <property type="component" value="Unassembled WGS sequence"/>
</dbReference>
<organism evidence="3 4">
    <name type="scientific">Rhizobium rhizogenes</name>
    <name type="common">Agrobacterium rhizogenes</name>
    <dbReference type="NCBI Taxonomy" id="359"/>
    <lineage>
        <taxon>Bacteria</taxon>
        <taxon>Pseudomonadati</taxon>
        <taxon>Pseudomonadota</taxon>
        <taxon>Alphaproteobacteria</taxon>
        <taxon>Hyphomicrobiales</taxon>
        <taxon>Rhizobiaceae</taxon>
        <taxon>Rhizobium/Agrobacterium group</taxon>
        <taxon>Rhizobium</taxon>
    </lineage>
</organism>
<evidence type="ECO:0000259" key="2">
    <source>
        <dbReference type="Pfam" id="PF07811"/>
    </source>
</evidence>
<dbReference type="Pfam" id="PF07811">
    <property type="entry name" value="TadE"/>
    <property type="match status" value="1"/>
</dbReference>
<sequence>MKTFLRIMALRARVRLGHPLFVLKDTKGNAAIEFALVVPIFALVFVASVDLGMLVFSRFQLEAAVSASASYAIAHADQVDGSNGSELAKNLALMIASNYRGDATAAIQVNNGPQASYDGATIKIGGVSSQANACYCPKGNAASVEWGSQVTCNSSCPDGGRAGRYVAVTAKQAYTPFFTMFDVVKDGSIAANAMVQTK</sequence>
<keyword evidence="1" id="KW-1133">Transmembrane helix</keyword>
<accession>A0A546X6D4</accession>
<dbReference type="AlphaFoldDB" id="A0A546X6D4"/>
<dbReference type="InterPro" id="IPR012495">
    <property type="entry name" value="TadE-like_dom"/>
</dbReference>
<keyword evidence="1" id="KW-0812">Transmembrane</keyword>
<name>A0A546X6D4_RHIRH</name>
<evidence type="ECO:0000256" key="1">
    <source>
        <dbReference type="SAM" id="Phobius"/>
    </source>
</evidence>
<reference evidence="3 4" key="1">
    <citation type="journal article" date="2019" name="Appl. Microbiol. Biotechnol.">
        <title>Differential efficiency of wild type rhizogenic strains for rol gene transformation of plants.</title>
        <authorList>
            <person name="Desmet S."/>
            <person name="De Keyser E."/>
            <person name="Van Vaerenbergh J."/>
            <person name="Baeyen S."/>
            <person name="Van Huylenbroeck J."/>
            <person name="Geelen D."/>
            <person name="Dhooghe E."/>
        </authorList>
    </citation>
    <scope>NUCLEOTIDE SEQUENCE [LARGE SCALE GENOMIC DNA]</scope>
    <source>
        <strain evidence="3 4">GBBC3284</strain>
    </source>
</reference>
<evidence type="ECO:0000313" key="3">
    <source>
        <dbReference type="EMBL" id="TRA96297.1"/>
    </source>
</evidence>